<comment type="similarity">
    <text evidence="2 10">Belongs to the class I-like SAM-binding methyltransferase superfamily. RsmB/NOP family.</text>
</comment>
<feature type="domain" description="SAM-dependent MTase RsmB/NOP-type" evidence="12">
    <location>
        <begin position="49"/>
        <end position="423"/>
    </location>
</feature>
<dbReference type="Gene3D" id="3.40.50.150">
    <property type="entry name" value="Vaccinia Virus protein VP39"/>
    <property type="match status" value="1"/>
</dbReference>
<dbReference type="Pfam" id="PF01189">
    <property type="entry name" value="Methyltr_RsmB-F"/>
    <property type="match status" value="1"/>
</dbReference>
<feature type="binding site" evidence="10">
    <location>
        <position position="257"/>
    </location>
    <ligand>
        <name>S-adenosyl-L-methionine</name>
        <dbReference type="ChEBI" id="CHEBI:59789"/>
    </ligand>
</feature>
<evidence type="ECO:0000256" key="7">
    <source>
        <dbReference type="ARBA" id="ARBA00022694"/>
    </source>
</evidence>
<dbReference type="PANTHER" id="PTHR22808">
    <property type="entry name" value="NCL1 YEAST -RELATED NOL1/NOP2/FMU SUN DOMAIN-CONTAINING"/>
    <property type="match status" value="1"/>
</dbReference>
<dbReference type="GO" id="GO:0000049">
    <property type="term" value="F:tRNA binding"/>
    <property type="evidence" value="ECO:0007669"/>
    <property type="project" value="UniProtKB-KW"/>
</dbReference>
<dbReference type="InterPro" id="IPR049560">
    <property type="entry name" value="MeTrfase_RsmB-F_NOP2_cat"/>
</dbReference>
<comment type="subcellular location">
    <subcellularLocation>
        <location evidence="1">Nucleus</location>
    </subcellularLocation>
</comment>
<feature type="compositionally biased region" description="Polar residues" evidence="11">
    <location>
        <begin position="688"/>
        <end position="697"/>
    </location>
</feature>
<keyword evidence="9" id="KW-0539">Nucleus</keyword>
<dbReference type="Pfam" id="PF25378">
    <property type="entry name" value="PUA_NSUN2"/>
    <property type="match status" value="1"/>
</dbReference>
<accession>A0AAV5QFR7</accession>
<dbReference type="GeneID" id="90071557"/>
<sequence>MGKRNNRGGKKSFGKRGASNWVEVAKENEKWESYYKTQGLINDDEWDSFKSYCQKQLPLTFRITGSRSHQNEIKQMFKEKHVPILSNVDEKSLNITTEELASLEPPKPMKWYPNELAWQLNIPKGVMKKNEAFQKTQRFLVVETEVGNISRQEAVSMIPPLLLDVQPHHYVLDMCAAPGSKTAQLVEKLHENCEDSIPTGFVVANDSDYRRSHMLVHQVKRLNSPNFVVINHDGQMLPKFRLQPDGPYVKFDRILCDVPCTGDATMRKNINVWRDWTIGNALGLHTLQLNILTRGIQYLKPGGRLVYSTCSLNPVENEAVITAALKKFEGKIRLVNVSNELPGLVRRDGVSSWKVLNKKGEELANVEELEKKQAENPVDNKVPTTVFPPSAAEAEDLHLEYAVRVYPHLQNTGGFFIAVLEKVVDEPEAKPVDTKKRTIEEAADSTTTTTEAVAEEEPNKKQKVQEEEVKVTPVPTMSEKQQKHRLPRDANEEPFIFIPESNPILKKCWSFYSVSDDFPKHSCLVRNATGEPIRSIYFVAPVIKQILTVNESRLKFIHSGIKLFVSQKSTRSTEALWRLQSESLVVLKPFLGNARMIELKELEVLKSLLMETFPSMTAMKELSQSFYDQMSQVDEEGCCFLNVLRPDGEDIFLPVWKGKTNINLMLNKHDTFELLYRIFGIETDKNTTYKQDASGHNSRIVVGKSEESKESEPQADAAKEPETKEAESKEPESSNNEA</sequence>
<dbReference type="Pfam" id="PF25376">
    <property type="entry name" value="Pre-PUA_NSUN2"/>
    <property type="match status" value="1"/>
</dbReference>
<evidence type="ECO:0000256" key="10">
    <source>
        <dbReference type="PROSITE-ProRule" id="PRU01023"/>
    </source>
</evidence>
<evidence type="ECO:0000256" key="2">
    <source>
        <dbReference type="ARBA" id="ARBA00007494"/>
    </source>
</evidence>
<evidence type="ECO:0000256" key="3">
    <source>
        <dbReference type="ARBA" id="ARBA00022555"/>
    </source>
</evidence>
<dbReference type="PRINTS" id="PR02008">
    <property type="entry name" value="RCMTFAMILY"/>
</dbReference>
<dbReference type="InterPro" id="IPR023267">
    <property type="entry name" value="RCMT"/>
</dbReference>
<proteinExistence type="inferred from homology"/>
<evidence type="ECO:0000256" key="8">
    <source>
        <dbReference type="ARBA" id="ARBA00022884"/>
    </source>
</evidence>
<dbReference type="RefSeq" id="XP_064850578.1">
    <property type="nucleotide sequence ID" value="XM_064994506.1"/>
</dbReference>
<name>A0AAV5QFR7_9ASCO</name>
<dbReference type="GO" id="GO:0005634">
    <property type="term" value="C:nucleus"/>
    <property type="evidence" value="ECO:0007669"/>
    <property type="project" value="UniProtKB-SubCell"/>
</dbReference>
<dbReference type="InterPro" id="IPR001678">
    <property type="entry name" value="MeTrfase_RsmB-F_NOP2_dom"/>
</dbReference>
<evidence type="ECO:0000256" key="9">
    <source>
        <dbReference type="ARBA" id="ARBA00023242"/>
    </source>
</evidence>
<feature type="binding site" evidence="10">
    <location>
        <position position="206"/>
    </location>
    <ligand>
        <name>S-adenosyl-L-methionine</name>
        <dbReference type="ChEBI" id="CHEBI:59789"/>
    </ligand>
</feature>
<feature type="binding site" evidence="10">
    <location>
        <position position="233"/>
    </location>
    <ligand>
        <name>S-adenosyl-L-methionine</name>
        <dbReference type="ChEBI" id="CHEBI:59789"/>
    </ligand>
</feature>
<evidence type="ECO:0000256" key="1">
    <source>
        <dbReference type="ARBA" id="ARBA00004123"/>
    </source>
</evidence>
<keyword evidence="3" id="KW-0820">tRNA-binding</keyword>
<dbReference type="PROSITE" id="PS51686">
    <property type="entry name" value="SAM_MT_RSMB_NOP"/>
    <property type="match status" value="1"/>
</dbReference>
<protein>
    <submittedName>
        <fullName evidence="13">tRNA (Cytosine-C5-)-methyltransferase</fullName>
    </submittedName>
</protein>
<evidence type="ECO:0000256" key="4">
    <source>
        <dbReference type="ARBA" id="ARBA00022603"/>
    </source>
</evidence>
<dbReference type="Proteomes" id="UP001360560">
    <property type="component" value="Unassembled WGS sequence"/>
</dbReference>
<dbReference type="GO" id="GO:0005737">
    <property type="term" value="C:cytoplasm"/>
    <property type="evidence" value="ECO:0007669"/>
    <property type="project" value="TreeGrafter"/>
</dbReference>
<evidence type="ECO:0000259" key="12">
    <source>
        <dbReference type="PROSITE" id="PS51686"/>
    </source>
</evidence>
<evidence type="ECO:0000256" key="5">
    <source>
        <dbReference type="ARBA" id="ARBA00022679"/>
    </source>
</evidence>
<evidence type="ECO:0000313" key="13">
    <source>
        <dbReference type="EMBL" id="GMM33578.1"/>
    </source>
</evidence>
<keyword evidence="14" id="KW-1185">Reference proteome</keyword>
<dbReference type="CDD" id="cd02440">
    <property type="entry name" value="AdoMet_MTases"/>
    <property type="match status" value="1"/>
</dbReference>
<keyword evidence="8 10" id="KW-0694">RNA-binding</keyword>
<keyword evidence="7" id="KW-0819">tRNA processing</keyword>
<dbReference type="PROSITE" id="PS01153">
    <property type="entry name" value="NOL1_NOP2_SUN"/>
    <property type="match status" value="1"/>
</dbReference>
<dbReference type="InterPro" id="IPR057286">
    <property type="entry name" value="PUA_NSUN2"/>
</dbReference>
<feature type="compositionally biased region" description="Basic and acidic residues" evidence="11">
    <location>
        <begin position="457"/>
        <end position="470"/>
    </location>
</feature>
<dbReference type="PANTHER" id="PTHR22808:SF1">
    <property type="entry name" value="RNA CYTOSINE-C(5)-METHYLTRANSFERASE NSUN2-RELATED"/>
    <property type="match status" value="1"/>
</dbReference>
<organism evidence="13 14">
    <name type="scientific">Saccharomycopsis crataegensis</name>
    <dbReference type="NCBI Taxonomy" id="43959"/>
    <lineage>
        <taxon>Eukaryota</taxon>
        <taxon>Fungi</taxon>
        <taxon>Dikarya</taxon>
        <taxon>Ascomycota</taxon>
        <taxon>Saccharomycotina</taxon>
        <taxon>Saccharomycetes</taxon>
        <taxon>Saccharomycopsidaceae</taxon>
        <taxon>Saccharomycopsis</taxon>
    </lineage>
</organism>
<dbReference type="AlphaFoldDB" id="A0AAV5QFR7"/>
<evidence type="ECO:0000313" key="14">
    <source>
        <dbReference type="Proteomes" id="UP001360560"/>
    </source>
</evidence>
<evidence type="ECO:0000256" key="6">
    <source>
        <dbReference type="ARBA" id="ARBA00022691"/>
    </source>
</evidence>
<keyword evidence="4 10" id="KW-0489">Methyltransferase</keyword>
<gene>
    <name evidence="13" type="ORF">DASC09_009030</name>
</gene>
<dbReference type="PRINTS" id="PR02011">
    <property type="entry name" value="RCMTNCL1"/>
</dbReference>
<dbReference type="GO" id="GO:0016428">
    <property type="term" value="F:tRNA (cytidine-5-)-methyltransferase activity"/>
    <property type="evidence" value="ECO:0007669"/>
    <property type="project" value="InterPro"/>
</dbReference>
<feature type="binding site" evidence="10">
    <location>
        <begin position="175"/>
        <end position="181"/>
    </location>
    <ligand>
        <name>S-adenosyl-L-methionine</name>
        <dbReference type="ChEBI" id="CHEBI:59789"/>
    </ligand>
</feature>
<comment type="caution">
    <text evidence="13">The sequence shown here is derived from an EMBL/GenBank/DDBJ whole genome shotgun (WGS) entry which is preliminary data.</text>
</comment>
<feature type="active site" description="Nucleophile" evidence="10">
    <location>
        <position position="310"/>
    </location>
</feature>
<keyword evidence="6 10" id="KW-0949">S-adenosyl-L-methionine</keyword>
<dbReference type="EMBL" id="BTFZ01000002">
    <property type="protein sequence ID" value="GMM33578.1"/>
    <property type="molecule type" value="Genomic_DNA"/>
</dbReference>
<evidence type="ECO:0000256" key="11">
    <source>
        <dbReference type="SAM" id="MobiDB-lite"/>
    </source>
</evidence>
<dbReference type="GO" id="GO:0030488">
    <property type="term" value="P:tRNA methylation"/>
    <property type="evidence" value="ECO:0007669"/>
    <property type="project" value="TreeGrafter"/>
</dbReference>
<feature type="region of interest" description="Disordered" evidence="11">
    <location>
        <begin position="688"/>
        <end position="738"/>
    </location>
</feature>
<reference evidence="13 14" key="1">
    <citation type="journal article" date="2023" name="Elife">
        <title>Identification of key yeast species and microbe-microbe interactions impacting larval growth of Drosophila in the wild.</title>
        <authorList>
            <person name="Mure A."/>
            <person name="Sugiura Y."/>
            <person name="Maeda R."/>
            <person name="Honda K."/>
            <person name="Sakurai N."/>
            <person name="Takahashi Y."/>
            <person name="Watada M."/>
            <person name="Katoh T."/>
            <person name="Gotoh A."/>
            <person name="Gotoh Y."/>
            <person name="Taniguchi I."/>
            <person name="Nakamura K."/>
            <person name="Hayashi T."/>
            <person name="Katayama T."/>
            <person name="Uemura T."/>
            <person name="Hattori Y."/>
        </authorList>
    </citation>
    <scope>NUCLEOTIDE SEQUENCE [LARGE SCALE GENOMIC DNA]</scope>
    <source>
        <strain evidence="13 14">SC-9</strain>
    </source>
</reference>
<feature type="compositionally biased region" description="Basic and acidic residues" evidence="11">
    <location>
        <begin position="704"/>
        <end position="732"/>
    </location>
</feature>
<dbReference type="InterPro" id="IPR023270">
    <property type="entry name" value="RCMT_NCL1"/>
</dbReference>
<feature type="region of interest" description="Disordered" evidence="11">
    <location>
        <begin position="438"/>
        <end position="486"/>
    </location>
</feature>
<dbReference type="SUPFAM" id="SSF53335">
    <property type="entry name" value="S-adenosyl-L-methionine-dependent methyltransferases"/>
    <property type="match status" value="1"/>
</dbReference>
<dbReference type="InterPro" id="IPR029063">
    <property type="entry name" value="SAM-dependent_MTases_sf"/>
</dbReference>
<dbReference type="InterPro" id="IPR018314">
    <property type="entry name" value="RsmB/NOL1/NOP2-like_CS"/>
</dbReference>
<keyword evidence="5 10" id="KW-0808">Transferase</keyword>
<dbReference type="InterPro" id="IPR057285">
    <property type="entry name" value="Pre-PUA_NSUN2"/>
</dbReference>